<dbReference type="FunFam" id="1.10.10.10:FF:000163">
    <property type="entry name" value="MarR family transcriptional regulator"/>
    <property type="match status" value="1"/>
</dbReference>
<keyword evidence="3" id="KW-0805">Transcription regulation</keyword>
<proteinExistence type="predicted"/>
<dbReference type="AlphaFoldDB" id="A0A6N7XEN0"/>
<dbReference type="PROSITE" id="PS50995">
    <property type="entry name" value="HTH_MARR_2"/>
    <property type="match status" value="1"/>
</dbReference>
<dbReference type="GO" id="GO:0005737">
    <property type="term" value="C:cytoplasm"/>
    <property type="evidence" value="ECO:0007669"/>
    <property type="project" value="UniProtKB-SubCell"/>
</dbReference>
<dbReference type="GO" id="GO:0003677">
    <property type="term" value="F:DNA binding"/>
    <property type="evidence" value="ECO:0007669"/>
    <property type="project" value="UniProtKB-KW"/>
</dbReference>
<evidence type="ECO:0000313" key="8">
    <source>
        <dbReference type="Proteomes" id="UP000440713"/>
    </source>
</evidence>
<dbReference type="PRINTS" id="PR00598">
    <property type="entry name" value="HTHMARR"/>
</dbReference>
<dbReference type="PANTHER" id="PTHR33164">
    <property type="entry name" value="TRANSCRIPTIONAL REGULATOR, MARR FAMILY"/>
    <property type="match status" value="1"/>
</dbReference>
<dbReference type="InterPro" id="IPR039422">
    <property type="entry name" value="MarR/SlyA-like"/>
</dbReference>
<sequence>MKDKFDVLKLENQICFPIYACSKEIIKKYRPLLRELDLTYTQYLVMLIMWEYKSMKIKELGEKLLLDSGTITPVVKSLEKKGFVEKRRSDEDERIVEVSVTELGWITREKAVEIPSKLIECIGLDEKEGIQLYSLIRKLLLKLQEK</sequence>
<dbReference type="SUPFAM" id="SSF46785">
    <property type="entry name" value="Winged helix' DNA-binding domain"/>
    <property type="match status" value="1"/>
</dbReference>
<evidence type="ECO:0000256" key="4">
    <source>
        <dbReference type="ARBA" id="ARBA00023125"/>
    </source>
</evidence>
<reference evidence="7 8" key="1">
    <citation type="submission" date="2019-08" db="EMBL/GenBank/DDBJ databases">
        <title>In-depth cultivation of the pig gut microbiome towards novel bacterial diversity and tailored functional studies.</title>
        <authorList>
            <person name="Wylensek D."/>
            <person name="Hitch T.C.A."/>
            <person name="Clavel T."/>
        </authorList>
    </citation>
    <scope>NUCLEOTIDE SEQUENCE [LARGE SCALE GENOMIC DNA]</scope>
    <source>
        <strain evidence="7 8">WCA-SAB-591-4A-A</strain>
    </source>
</reference>
<organism evidence="7 8">
    <name type="scientific">Peptostreptococcus porci</name>
    <dbReference type="NCBI Taxonomy" id="2652282"/>
    <lineage>
        <taxon>Bacteria</taxon>
        <taxon>Bacillati</taxon>
        <taxon>Bacillota</taxon>
        <taxon>Clostridia</taxon>
        <taxon>Peptostreptococcales</taxon>
        <taxon>Peptostreptococcaceae</taxon>
        <taxon>Peptostreptococcus</taxon>
    </lineage>
</organism>
<dbReference type="GO" id="GO:0006950">
    <property type="term" value="P:response to stress"/>
    <property type="evidence" value="ECO:0007669"/>
    <property type="project" value="TreeGrafter"/>
</dbReference>
<dbReference type="RefSeq" id="WP_154537066.1">
    <property type="nucleotide sequence ID" value="NZ_VUNE01000001.1"/>
</dbReference>
<keyword evidence="2" id="KW-0963">Cytoplasm</keyword>
<feature type="domain" description="HTH marR-type" evidence="6">
    <location>
        <begin position="11"/>
        <end position="141"/>
    </location>
</feature>
<evidence type="ECO:0000313" key="7">
    <source>
        <dbReference type="EMBL" id="MST61669.1"/>
    </source>
</evidence>
<dbReference type="SMART" id="SM00347">
    <property type="entry name" value="HTH_MARR"/>
    <property type="match status" value="1"/>
</dbReference>
<evidence type="ECO:0000256" key="3">
    <source>
        <dbReference type="ARBA" id="ARBA00023015"/>
    </source>
</evidence>
<keyword evidence="8" id="KW-1185">Reference proteome</keyword>
<dbReference type="Gene3D" id="1.10.10.10">
    <property type="entry name" value="Winged helix-like DNA-binding domain superfamily/Winged helix DNA-binding domain"/>
    <property type="match status" value="1"/>
</dbReference>
<evidence type="ECO:0000256" key="1">
    <source>
        <dbReference type="ARBA" id="ARBA00004496"/>
    </source>
</evidence>
<comment type="caution">
    <text evidence="7">The sequence shown here is derived from an EMBL/GenBank/DDBJ whole genome shotgun (WGS) entry which is preliminary data.</text>
</comment>
<accession>A0A6N7XEN0</accession>
<dbReference type="InterPro" id="IPR055166">
    <property type="entry name" value="Transc_reg_Sar_Rot_HTH"/>
</dbReference>
<keyword evidence="4" id="KW-0238">DNA-binding</keyword>
<comment type="subcellular location">
    <subcellularLocation>
        <location evidence="1">Cytoplasm</location>
    </subcellularLocation>
</comment>
<protein>
    <submittedName>
        <fullName evidence="7">MarR family transcriptional regulator</fullName>
    </submittedName>
</protein>
<evidence type="ECO:0000256" key="2">
    <source>
        <dbReference type="ARBA" id="ARBA00022490"/>
    </source>
</evidence>
<dbReference type="GO" id="GO:0003700">
    <property type="term" value="F:DNA-binding transcription factor activity"/>
    <property type="evidence" value="ECO:0007669"/>
    <property type="project" value="InterPro"/>
</dbReference>
<dbReference type="Proteomes" id="UP000440713">
    <property type="component" value="Unassembled WGS sequence"/>
</dbReference>
<gene>
    <name evidence="7" type="ORF">FYJ71_01600</name>
</gene>
<name>A0A6N7XEN0_9FIRM</name>
<evidence type="ECO:0000259" key="6">
    <source>
        <dbReference type="PROSITE" id="PS50995"/>
    </source>
</evidence>
<dbReference type="InterPro" id="IPR036390">
    <property type="entry name" value="WH_DNA-bd_sf"/>
</dbReference>
<dbReference type="InterPro" id="IPR036388">
    <property type="entry name" value="WH-like_DNA-bd_sf"/>
</dbReference>
<dbReference type="EMBL" id="VUNE01000001">
    <property type="protein sequence ID" value="MST61669.1"/>
    <property type="molecule type" value="Genomic_DNA"/>
</dbReference>
<keyword evidence="5" id="KW-0804">Transcription</keyword>
<dbReference type="PANTHER" id="PTHR33164:SF5">
    <property type="entry name" value="ORGANIC HYDROPEROXIDE RESISTANCE TRANSCRIPTIONAL REGULATOR"/>
    <property type="match status" value="1"/>
</dbReference>
<dbReference type="Pfam" id="PF22381">
    <property type="entry name" value="Staph_reg_Sar_Rot"/>
    <property type="match status" value="1"/>
</dbReference>
<evidence type="ECO:0000256" key="5">
    <source>
        <dbReference type="ARBA" id="ARBA00023163"/>
    </source>
</evidence>
<dbReference type="InterPro" id="IPR000835">
    <property type="entry name" value="HTH_MarR-typ"/>
</dbReference>